<evidence type="ECO:0000313" key="10">
    <source>
        <dbReference type="EMBL" id="KAG2551465.1"/>
    </source>
</evidence>
<dbReference type="InterPro" id="IPR033250">
    <property type="entry name" value="CEP"/>
</dbReference>
<comment type="similarity">
    <text evidence="2">Belongs to the C-terminally encoded plant signaling peptide (CEP) family.</text>
</comment>
<comment type="caution">
    <text evidence="10">The sequence shown here is derived from an EMBL/GenBank/DDBJ whole genome shotgun (WGS) entry which is preliminary data.</text>
</comment>
<evidence type="ECO:0000256" key="3">
    <source>
        <dbReference type="ARBA" id="ARBA00022523"/>
    </source>
</evidence>
<dbReference type="GO" id="GO:0006995">
    <property type="term" value="P:cellular response to nitrogen starvation"/>
    <property type="evidence" value="ECO:0007669"/>
    <property type="project" value="UniProtKB-ARBA"/>
</dbReference>
<dbReference type="PANTHER" id="PTHR33348:SF3">
    <property type="entry name" value="PRECURSOR OF CEP1"/>
    <property type="match status" value="1"/>
</dbReference>
<feature type="chain" id="PRO_5035815115" evidence="9">
    <location>
        <begin position="33"/>
        <end position="166"/>
    </location>
</feature>
<dbReference type="AlphaFoldDB" id="A0A8T0NSD3"/>
<keyword evidence="3" id="KW-0052">Apoplast</keyword>
<dbReference type="GO" id="GO:0048364">
    <property type="term" value="P:root development"/>
    <property type="evidence" value="ECO:0007669"/>
    <property type="project" value="InterPro"/>
</dbReference>
<feature type="signal peptide" evidence="9">
    <location>
        <begin position="1"/>
        <end position="32"/>
    </location>
</feature>
<evidence type="ECO:0000313" key="11">
    <source>
        <dbReference type="Proteomes" id="UP000823388"/>
    </source>
</evidence>
<evidence type="ECO:0000256" key="1">
    <source>
        <dbReference type="ARBA" id="ARBA00004271"/>
    </source>
</evidence>
<evidence type="ECO:0000256" key="7">
    <source>
        <dbReference type="ARBA" id="ARBA00023278"/>
    </source>
</evidence>
<feature type="region of interest" description="Disordered" evidence="8">
    <location>
        <begin position="116"/>
        <end position="150"/>
    </location>
</feature>
<keyword evidence="5" id="KW-0372">Hormone</keyword>
<dbReference type="EMBL" id="CM029053">
    <property type="protein sequence ID" value="KAG2551465.1"/>
    <property type="molecule type" value="Genomic_DNA"/>
</dbReference>
<keyword evidence="7" id="KW-0379">Hydroxylation</keyword>
<protein>
    <submittedName>
        <fullName evidence="10">Uncharacterized protein</fullName>
    </submittedName>
</protein>
<evidence type="ECO:0000256" key="4">
    <source>
        <dbReference type="ARBA" id="ARBA00022525"/>
    </source>
</evidence>
<dbReference type="GO" id="GO:0005179">
    <property type="term" value="F:hormone activity"/>
    <property type="evidence" value="ECO:0007669"/>
    <property type="project" value="UniProtKB-KW"/>
</dbReference>
<name>A0A8T0NSD3_PANVG</name>
<keyword evidence="11" id="KW-1185">Reference proteome</keyword>
<keyword evidence="6 9" id="KW-0732">Signal</keyword>
<evidence type="ECO:0000256" key="5">
    <source>
        <dbReference type="ARBA" id="ARBA00022702"/>
    </source>
</evidence>
<organism evidence="10 11">
    <name type="scientific">Panicum virgatum</name>
    <name type="common">Blackwell switchgrass</name>
    <dbReference type="NCBI Taxonomy" id="38727"/>
    <lineage>
        <taxon>Eukaryota</taxon>
        <taxon>Viridiplantae</taxon>
        <taxon>Streptophyta</taxon>
        <taxon>Embryophyta</taxon>
        <taxon>Tracheophyta</taxon>
        <taxon>Spermatophyta</taxon>
        <taxon>Magnoliopsida</taxon>
        <taxon>Liliopsida</taxon>
        <taxon>Poales</taxon>
        <taxon>Poaceae</taxon>
        <taxon>PACMAD clade</taxon>
        <taxon>Panicoideae</taxon>
        <taxon>Panicodae</taxon>
        <taxon>Paniceae</taxon>
        <taxon>Panicinae</taxon>
        <taxon>Panicum</taxon>
        <taxon>Panicum sect. Hiantes</taxon>
    </lineage>
</organism>
<dbReference type="GO" id="GO:1901371">
    <property type="term" value="P:regulation of leaf morphogenesis"/>
    <property type="evidence" value="ECO:0007669"/>
    <property type="project" value="TreeGrafter"/>
</dbReference>
<evidence type="ECO:0000256" key="8">
    <source>
        <dbReference type="SAM" id="MobiDB-lite"/>
    </source>
</evidence>
<keyword evidence="4" id="KW-0964">Secreted</keyword>
<evidence type="ECO:0000256" key="6">
    <source>
        <dbReference type="ARBA" id="ARBA00022729"/>
    </source>
</evidence>
<evidence type="ECO:0000256" key="2">
    <source>
        <dbReference type="ARBA" id="ARBA00008963"/>
    </source>
</evidence>
<dbReference type="GO" id="GO:0048046">
    <property type="term" value="C:apoplast"/>
    <property type="evidence" value="ECO:0007669"/>
    <property type="project" value="UniProtKB-SubCell"/>
</dbReference>
<proteinExistence type="inferred from homology"/>
<gene>
    <name evidence="10" type="ORF">PVAP13_9KG398500</name>
</gene>
<comment type="subcellular location">
    <subcellularLocation>
        <location evidence="1">Secreted</location>
        <location evidence="1">Extracellular space</location>
        <location evidence="1">Apoplast</location>
    </subcellularLocation>
</comment>
<dbReference type="GO" id="GO:1902025">
    <property type="term" value="P:nitrate import"/>
    <property type="evidence" value="ECO:0007669"/>
    <property type="project" value="TreeGrafter"/>
</dbReference>
<evidence type="ECO:0000256" key="9">
    <source>
        <dbReference type="SAM" id="SignalP"/>
    </source>
</evidence>
<dbReference type="GO" id="GO:2000280">
    <property type="term" value="P:regulation of root development"/>
    <property type="evidence" value="ECO:0007669"/>
    <property type="project" value="TreeGrafter"/>
</dbReference>
<accession>A0A8T0NSD3</accession>
<dbReference type="PANTHER" id="PTHR33348">
    <property type="entry name" value="PRECURSOR OF CEP5"/>
    <property type="match status" value="1"/>
</dbReference>
<reference evidence="10" key="1">
    <citation type="submission" date="2020-05" db="EMBL/GenBank/DDBJ databases">
        <title>WGS assembly of Panicum virgatum.</title>
        <authorList>
            <person name="Lovell J.T."/>
            <person name="Jenkins J."/>
            <person name="Shu S."/>
            <person name="Juenger T.E."/>
            <person name="Schmutz J."/>
        </authorList>
    </citation>
    <scope>NUCLEOTIDE SEQUENCE</scope>
    <source>
        <strain evidence="10">AP13</strain>
    </source>
</reference>
<dbReference type="Proteomes" id="UP000823388">
    <property type="component" value="Chromosome 9K"/>
</dbReference>
<sequence>MALNRSSNNTMSPVALMAAVLLLASQITPSHGTPLTANRRYLLQSAPITASTAKAGMIEGTVNPTEGGVPGATEDVRPTNPSHSPGIGHAFTNSKIGRKLLLAKAEGRITSTSTGMIEGTITPTEGGGNQGATEDVRPTNPSHSPGIGHAFTNNRIGRKLLTASQW</sequence>